<evidence type="ECO:0000313" key="4">
    <source>
        <dbReference type="Proteomes" id="UP000635278"/>
    </source>
</evidence>
<keyword evidence="4" id="KW-1185">Reference proteome</keyword>
<dbReference type="RefSeq" id="WP_173583794.1">
    <property type="nucleotide sequence ID" value="NZ_WOTB01000015.1"/>
</dbReference>
<dbReference type="InterPro" id="IPR057460">
    <property type="entry name" value="CAF17_C"/>
</dbReference>
<gene>
    <name evidence="3" type="ORF">GOB93_12260</name>
</gene>
<dbReference type="InterPro" id="IPR045179">
    <property type="entry name" value="YgfZ/GcvT"/>
</dbReference>
<dbReference type="PANTHER" id="PTHR22602">
    <property type="entry name" value="TRANSFERASE CAF17, MITOCHONDRIAL-RELATED"/>
    <property type="match status" value="1"/>
</dbReference>
<dbReference type="Proteomes" id="UP000635278">
    <property type="component" value="Unassembled WGS sequence"/>
</dbReference>
<evidence type="ECO:0000313" key="3">
    <source>
        <dbReference type="EMBL" id="NHN85409.1"/>
    </source>
</evidence>
<evidence type="ECO:0000256" key="1">
    <source>
        <dbReference type="ARBA" id="ARBA00022946"/>
    </source>
</evidence>
<sequence length="288" mass="31682">MSYLAHLPDRAVIALRGEDRIKFLQGLVSNDVTAAAPGEAVWAALLTPQGRWKADFFIFADPDEPCLLLDCASCQAEMIIATLSKFRLRSDVTLQLTRLEVHAAWGALPDVITVENAIVAQDPRVPEAGWRLLLPERSRAAKSDASAYDLHRLVLGLPDGIRDCEPEKTLLLEANFDLLNGISWTKGCYMGQELTARTRYRGLVKKRLIPIASEAPMSPPGTPVFAEGTEAGQIRSGRDHCGLAFLRPEAIDKYLVVEDHRIVPRVPAWMVSALTQKQDADDSEGKSS</sequence>
<dbReference type="Gene3D" id="3.30.1360.120">
    <property type="entry name" value="Probable tRNA modification gtpase trme, domain 1"/>
    <property type="match status" value="2"/>
</dbReference>
<reference evidence="3 4" key="1">
    <citation type="journal article" date="2020" name="Int. J. Syst. Evol. Microbiol.">
        <title>Novel acetic acid bacteria from cider fermentations: Acetobacter conturbans sp. nov. and Acetobacter fallax sp. nov.</title>
        <authorList>
            <person name="Sombolestani A.S."/>
            <person name="Cleenwerck I."/>
            <person name="Cnockaert M."/>
            <person name="Borremans W."/>
            <person name="Wieme A.D."/>
            <person name="De Vuyst L."/>
            <person name="Vandamme P."/>
        </authorList>
    </citation>
    <scope>NUCLEOTIDE SEQUENCE [LARGE SCALE GENOMIC DNA]</scope>
    <source>
        <strain evidence="3 4">LMG 30640</strain>
    </source>
</reference>
<feature type="domain" description="CAF17 C-terminal" evidence="2">
    <location>
        <begin position="205"/>
        <end position="270"/>
    </location>
</feature>
<name>A0ABX0JQL1_9PROT</name>
<accession>A0ABX0JQL1</accession>
<dbReference type="InterPro" id="IPR017703">
    <property type="entry name" value="YgfZ/GCV_T_CS"/>
</dbReference>
<dbReference type="InterPro" id="IPR027266">
    <property type="entry name" value="TrmE/GcvT-like"/>
</dbReference>
<dbReference type="NCBIfam" id="TIGR03317">
    <property type="entry name" value="ygfZ_signature"/>
    <property type="match status" value="1"/>
</dbReference>
<comment type="caution">
    <text evidence="3">The sequence shown here is derived from an EMBL/GenBank/DDBJ whole genome shotgun (WGS) entry which is preliminary data.</text>
</comment>
<dbReference type="EMBL" id="WOTB01000015">
    <property type="protein sequence ID" value="NHN85409.1"/>
    <property type="molecule type" value="Genomic_DNA"/>
</dbReference>
<protein>
    <submittedName>
        <fullName evidence="3">Folate-binding protein</fullName>
    </submittedName>
</protein>
<organism evidence="3 4">
    <name type="scientific">Acetobacter musti</name>
    <dbReference type="NCBI Taxonomy" id="864732"/>
    <lineage>
        <taxon>Bacteria</taxon>
        <taxon>Pseudomonadati</taxon>
        <taxon>Pseudomonadota</taxon>
        <taxon>Alphaproteobacteria</taxon>
        <taxon>Acetobacterales</taxon>
        <taxon>Acetobacteraceae</taxon>
        <taxon>Acetobacter</taxon>
    </lineage>
</organism>
<dbReference type="Pfam" id="PF25455">
    <property type="entry name" value="Beta-barrel_CAF17_C"/>
    <property type="match status" value="1"/>
</dbReference>
<proteinExistence type="predicted"/>
<evidence type="ECO:0000259" key="2">
    <source>
        <dbReference type="Pfam" id="PF25455"/>
    </source>
</evidence>
<dbReference type="PANTHER" id="PTHR22602:SF0">
    <property type="entry name" value="TRANSFERASE CAF17, MITOCHONDRIAL-RELATED"/>
    <property type="match status" value="1"/>
</dbReference>
<keyword evidence="1" id="KW-0809">Transit peptide</keyword>
<dbReference type="SUPFAM" id="SSF103025">
    <property type="entry name" value="Folate-binding domain"/>
    <property type="match status" value="1"/>
</dbReference>